<evidence type="ECO:0000256" key="1">
    <source>
        <dbReference type="SAM" id="Phobius"/>
    </source>
</evidence>
<evidence type="ECO:0000313" key="2">
    <source>
        <dbReference type="EMBL" id="TVU12173.1"/>
    </source>
</evidence>
<dbReference type="EMBL" id="RWGY01000039">
    <property type="protein sequence ID" value="TVU12173.1"/>
    <property type="molecule type" value="Genomic_DNA"/>
</dbReference>
<proteinExistence type="predicted"/>
<keyword evidence="1" id="KW-0812">Transmembrane</keyword>
<comment type="caution">
    <text evidence="2">The sequence shown here is derived from an EMBL/GenBank/DDBJ whole genome shotgun (WGS) entry which is preliminary data.</text>
</comment>
<dbReference type="AlphaFoldDB" id="A0A5J9TLA4"/>
<protein>
    <submittedName>
        <fullName evidence="2">Uncharacterized protein</fullName>
    </submittedName>
</protein>
<keyword evidence="1" id="KW-1133">Transmembrane helix</keyword>
<accession>A0A5J9TLA4</accession>
<organism evidence="2 3">
    <name type="scientific">Eragrostis curvula</name>
    <name type="common">weeping love grass</name>
    <dbReference type="NCBI Taxonomy" id="38414"/>
    <lineage>
        <taxon>Eukaryota</taxon>
        <taxon>Viridiplantae</taxon>
        <taxon>Streptophyta</taxon>
        <taxon>Embryophyta</taxon>
        <taxon>Tracheophyta</taxon>
        <taxon>Spermatophyta</taxon>
        <taxon>Magnoliopsida</taxon>
        <taxon>Liliopsida</taxon>
        <taxon>Poales</taxon>
        <taxon>Poaceae</taxon>
        <taxon>PACMAD clade</taxon>
        <taxon>Chloridoideae</taxon>
        <taxon>Eragrostideae</taxon>
        <taxon>Eragrostidinae</taxon>
        <taxon>Eragrostis</taxon>
    </lineage>
</organism>
<reference evidence="2 3" key="1">
    <citation type="journal article" date="2019" name="Sci. Rep.">
        <title>A high-quality genome of Eragrostis curvula grass provides insights into Poaceae evolution and supports new strategies to enhance forage quality.</title>
        <authorList>
            <person name="Carballo J."/>
            <person name="Santos B.A.C.M."/>
            <person name="Zappacosta D."/>
            <person name="Garbus I."/>
            <person name="Selva J.P."/>
            <person name="Gallo C.A."/>
            <person name="Diaz A."/>
            <person name="Albertini E."/>
            <person name="Caccamo M."/>
            <person name="Echenique V."/>
        </authorList>
    </citation>
    <scope>NUCLEOTIDE SEQUENCE [LARGE SCALE GENOMIC DNA]</scope>
    <source>
        <strain evidence="3">cv. Victoria</strain>
        <tissue evidence="2">Leaf</tissue>
    </source>
</reference>
<feature type="non-terminal residue" evidence="2">
    <location>
        <position position="61"/>
    </location>
</feature>
<keyword evidence="1" id="KW-0472">Membrane</keyword>
<dbReference type="Proteomes" id="UP000324897">
    <property type="component" value="Chromosome 3"/>
</dbReference>
<evidence type="ECO:0000313" key="3">
    <source>
        <dbReference type="Proteomes" id="UP000324897"/>
    </source>
</evidence>
<feature type="transmembrane region" description="Helical" evidence="1">
    <location>
        <begin position="20"/>
        <end position="37"/>
    </location>
</feature>
<dbReference type="Gramene" id="TVU12173">
    <property type="protein sequence ID" value="TVU12173"/>
    <property type="gene ID" value="EJB05_45805"/>
</dbReference>
<gene>
    <name evidence="2" type="ORF">EJB05_45805</name>
</gene>
<sequence>MFTAYKRSNFICYFSRGKNLSCYVWFIIHLLVGPIYLRIRDYKIHCFFFQNLECMPCSDKK</sequence>
<keyword evidence="3" id="KW-1185">Reference proteome</keyword>
<name>A0A5J9TLA4_9POAL</name>